<dbReference type="EMBL" id="RYYV01000017">
    <property type="protein sequence ID" value="RUL71892.1"/>
    <property type="molecule type" value="Genomic_DNA"/>
</dbReference>
<dbReference type="InterPro" id="IPR032710">
    <property type="entry name" value="NTF2-like_dom_sf"/>
</dbReference>
<dbReference type="InterPro" id="IPR027843">
    <property type="entry name" value="DUF4440"/>
</dbReference>
<gene>
    <name evidence="2" type="ORF">EKH80_18550</name>
</gene>
<dbReference type="AlphaFoldDB" id="A0A3S0RY12"/>
<sequence>MNDQRSLEQNLVQWELDLLQPEIRSSSAVSRLLADDFMEFGSSGRVFTKADIIALLQTESPIELQASQFETRMLAANVVLLTYRVRRISEPPVLSLRSSLWEKRGETWQMVFHQGTPVPG</sequence>
<dbReference type="RefSeq" id="WP_126686281.1">
    <property type="nucleotide sequence ID" value="NZ_RYYV01000017.1"/>
</dbReference>
<dbReference type="SUPFAM" id="SSF54427">
    <property type="entry name" value="NTF2-like"/>
    <property type="match status" value="1"/>
</dbReference>
<keyword evidence="3" id="KW-1185">Reference proteome</keyword>
<feature type="domain" description="DUF4440" evidence="1">
    <location>
        <begin position="26"/>
        <end position="110"/>
    </location>
</feature>
<evidence type="ECO:0000259" key="1">
    <source>
        <dbReference type="Pfam" id="PF14534"/>
    </source>
</evidence>
<evidence type="ECO:0000313" key="2">
    <source>
        <dbReference type="EMBL" id="RUL71892.1"/>
    </source>
</evidence>
<comment type="caution">
    <text evidence="2">The sequence shown here is derived from an EMBL/GenBank/DDBJ whole genome shotgun (WGS) entry which is preliminary data.</text>
</comment>
<protein>
    <submittedName>
        <fullName evidence="2">DUF4440 domain-containing protein</fullName>
    </submittedName>
</protein>
<evidence type="ECO:0000313" key="3">
    <source>
        <dbReference type="Proteomes" id="UP000274358"/>
    </source>
</evidence>
<dbReference type="OrthoDB" id="121974at2"/>
<dbReference type="Proteomes" id="UP000274358">
    <property type="component" value="Unassembled WGS sequence"/>
</dbReference>
<organism evidence="2 3">
    <name type="scientific">Dyella choica</name>
    <dbReference type="NCBI Taxonomy" id="1927959"/>
    <lineage>
        <taxon>Bacteria</taxon>
        <taxon>Pseudomonadati</taxon>
        <taxon>Pseudomonadota</taxon>
        <taxon>Gammaproteobacteria</taxon>
        <taxon>Lysobacterales</taxon>
        <taxon>Rhodanobacteraceae</taxon>
        <taxon>Dyella</taxon>
    </lineage>
</organism>
<dbReference type="Pfam" id="PF14534">
    <property type="entry name" value="DUF4440"/>
    <property type="match status" value="1"/>
</dbReference>
<name>A0A3S0RY12_9GAMM</name>
<reference evidence="2 3" key="1">
    <citation type="submission" date="2018-12" db="EMBL/GenBank/DDBJ databases">
        <title>Dyella dinghuensis sp. nov. DHOA06 and Dyella choica sp. nov. 4M-K27, isolated from forest soil.</title>
        <authorList>
            <person name="Qiu L.-H."/>
            <person name="Gao Z.-H."/>
        </authorList>
    </citation>
    <scope>NUCLEOTIDE SEQUENCE [LARGE SCALE GENOMIC DNA]</scope>
    <source>
        <strain evidence="2 3">4M-K27</strain>
    </source>
</reference>
<proteinExistence type="predicted"/>
<accession>A0A3S0RY12</accession>
<dbReference type="Gene3D" id="3.10.450.50">
    <property type="match status" value="1"/>
</dbReference>